<proteinExistence type="predicted"/>
<keyword evidence="1" id="KW-0732">Signal</keyword>
<dbReference type="Pfam" id="PF00656">
    <property type="entry name" value="Peptidase_C14"/>
    <property type="match status" value="1"/>
</dbReference>
<sequence length="462" mass="51473">MKKSFIATVASLVLGLVISTGVVAAEEPSFWASDSIERLKAEEKLASTMFSGYGENINRKDFAYLIYNLYEELTGDSFSSIEYKNPNISFSDTSDRYVLEVARSGIINGYGDGRYGPYDKITREQMAMMYVKTLEKANVYIDRNVENVKFKDIYDISSWAMASVKISSKMGIIQGLGDGRIDPKGNSTREASLVVYTRIVDRYIGNIGDKEYGNPVYRALLIGNKNYQSGYESLEGSFNDLDRMESTLRKSRFGENSSTFESIVKEKDLTSKEMISSIEEHLSDVKEGDITYFYYSGHGGKDHLNRSSLVGVDRGFLSVDELEKALNKVPGQKVVILDACNSGGFIAKGDMLGAKNLDDFNEGVIEVFRSRLGYLNSNGYKVITASSSDESSYEIRYPDGWGGEFTRKFTDGAGYKSLLSDIDKDGEVTLSEIYSYTSLNVRESSVRVFPSNDQFVIASQGR</sequence>
<dbReference type="InterPro" id="IPR052039">
    <property type="entry name" value="Caspase-related_regulators"/>
</dbReference>
<dbReference type="InterPro" id="IPR001119">
    <property type="entry name" value="SLH_dom"/>
</dbReference>
<feature type="signal peptide" evidence="1">
    <location>
        <begin position="1"/>
        <end position="24"/>
    </location>
</feature>
<feature type="chain" id="PRO_5039384317" evidence="1">
    <location>
        <begin position="25"/>
        <end position="462"/>
    </location>
</feature>
<dbReference type="GO" id="GO:0006508">
    <property type="term" value="P:proteolysis"/>
    <property type="evidence" value="ECO:0007669"/>
    <property type="project" value="InterPro"/>
</dbReference>
<organism evidence="3 4">
    <name type="scientific">Andreesenia angusta</name>
    <dbReference type="NCBI Taxonomy" id="39480"/>
    <lineage>
        <taxon>Bacteria</taxon>
        <taxon>Bacillati</taxon>
        <taxon>Bacillota</taxon>
        <taxon>Tissierellia</taxon>
        <taxon>Tissierellales</taxon>
        <taxon>Gottschalkiaceae</taxon>
        <taxon>Andreesenia</taxon>
    </lineage>
</organism>
<dbReference type="PROSITE" id="PS51272">
    <property type="entry name" value="SLH"/>
    <property type="match status" value="2"/>
</dbReference>
<dbReference type="EMBL" id="MKIE01000006">
    <property type="protein sequence ID" value="OHW61904.1"/>
    <property type="molecule type" value="Genomic_DNA"/>
</dbReference>
<dbReference type="InterPro" id="IPR029030">
    <property type="entry name" value="Caspase-like_dom_sf"/>
</dbReference>
<evidence type="ECO:0000313" key="3">
    <source>
        <dbReference type="EMBL" id="OHW61904.1"/>
    </source>
</evidence>
<dbReference type="Proteomes" id="UP000180254">
    <property type="component" value="Unassembled WGS sequence"/>
</dbReference>
<dbReference type="OrthoDB" id="174569at2"/>
<dbReference type="STRING" id="39480.EUAN_16670"/>
<dbReference type="PANTHER" id="PTHR22576">
    <property type="entry name" value="MUCOSA ASSOCIATED LYMPHOID TISSUE LYMPHOMA TRANSLOCATION PROTEIN 1/PARACASPASE"/>
    <property type="match status" value="1"/>
</dbReference>
<protein>
    <submittedName>
        <fullName evidence="3">Endoglucanase</fullName>
        <ecNumber evidence="3">3.2.1.4</ecNumber>
    </submittedName>
</protein>
<feature type="domain" description="SLH" evidence="2">
    <location>
        <begin position="147"/>
        <end position="210"/>
    </location>
</feature>
<dbReference type="Pfam" id="PF00395">
    <property type="entry name" value="SLH"/>
    <property type="match status" value="2"/>
</dbReference>
<dbReference type="InterPro" id="IPR011600">
    <property type="entry name" value="Pept_C14_caspase"/>
</dbReference>
<dbReference type="RefSeq" id="WP_071063546.1">
    <property type="nucleotide sequence ID" value="NZ_MKIE01000006.1"/>
</dbReference>
<dbReference type="GO" id="GO:0008810">
    <property type="term" value="F:cellulase activity"/>
    <property type="evidence" value="ECO:0007669"/>
    <property type="project" value="UniProtKB-EC"/>
</dbReference>
<evidence type="ECO:0000313" key="4">
    <source>
        <dbReference type="Proteomes" id="UP000180254"/>
    </source>
</evidence>
<evidence type="ECO:0000259" key="2">
    <source>
        <dbReference type="PROSITE" id="PS51272"/>
    </source>
</evidence>
<gene>
    <name evidence="3" type="ORF">EUAN_16670</name>
</gene>
<feature type="domain" description="SLH" evidence="2">
    <location>
        <begin position="81"/>
        <end position="144"/>
    </location>
</feature>
<comment type="caution">
    <text evidence="3">The sequence shown here is derived from an EMBL/GenBank/DDBJ whole genome shotgun (WGS) entry which is preliminary data.</text>
</comment>
<dbReference type="Gene3D" id="3.40.50.1460">
    <property type="match status" value="1"/>
</dbReference>
<keyword evidence="3" id="KW-0378">Hydrolase</keyword>
<dbReference type="InterPro" id="IPR018247">
    <property type="entry name" value="EF_Hand_1_Ca_BS"/>
</dbReference>
<dbReference type="PANTHER" id="PTHR22576:SF37">
    <property type="entry name" value="MUCOSA-ASSOCIATED LYMPHOID TISSUE LYMPHOMA TRANSLOCATION PROTEIN 1"/>
    <property type="match status" value="1"/>
</dbReference>
<reference evidence="3 4" key="1">
    <citation type="submission" date="2016-09" db="EMBL/GenBank/DDBJ databases">
        <title>Genome sequence of Eubacterium angustum.</title>
        <authorList>
            <person name="Poehlein A."/>
            <person name="Daniel R."/>
        </authorList>
    </citation>
    <scope>NUCLEOTIDE SEQUENCE [LARGE SCALE GENOMIC DNA]</scope>
    <source>
        <strain evidence="3 4">DSM 1989</strain>
    </source>
</reference>
<name>A0A1S1V5W4_9FIRM</name>
<accession>A0A1S1V5W4</accession>
<keyword evidence="3" id="KW-0326">Glycosidase</keyword>
<keyword evidence="4" id="KW-1185">Reference proteome</keyword>
<dbReference type="PROSITE" id="PS00018">
    <property type="entry name" value="EF_HAND_1"/>
    <property type="match status" value="1"/>
</dbReference>
<dbReference type="EC" id="3.2.1.4" evidence="3"/>
<evidence type="ECO:0000256" key="1">
    <source>
        <dbReference type="SAM" id="SignalP"/>
    </source>
</evidence>
<dbReference type="SUPFAM" id="SSF52129">
    <property type="entry name" value="Caspase-like"/>
    <property type="match status" value="1"/>
</dbReference>
<dbReference type="GO" id="GO:0004197">
    <property type="term" value="F:cysteine-type endopeptidase activity"/>
    <property type="evidence" value="ECO:0007669"/>
    <property type="project" value="InterPro"/>
</dbReference>
<dbReference type="AlphaFoldDB" id="A0A1S1V5W4"/>